<name>A0A561U4V2_9PSEU</name>
<dbReference type="EMBL" id="VIWX01000003">
    <property type="protein sequence ID" value="TWF94398.1"/>
    <property type="molecule type" value="Genomic_DNA"/>
</dbReference>
<sequence>MTSVDRDRVLEDLRRLSTELTEAFTTAGDVAYSIDVPGGPSVIGREMHEVPRQLYDCLHTVQKAIGVVDEIEVNSGE</sequence>
<dbReference type="RefSeq" id="WP_145740278.1">
    <property type="nucleotide sequence ID" value="NZ_VIWX01000003.1"/>
</dbReference>
<dbReference type="Proteomes" id="UP000316184">
    <property type="component" value="Unassembled WGS sequence"/>
</dbReference>
<keyword evidence="2" id="KW-1185">Reference proteome</keyword>
<proteinExistence type="predicted"/>
<dbReference type="AlphaFoldDB" id="A0A561U4V2"/>
<reference evidence="1 2" key="1">
    <citation type="submission" date="2019-06" db="EMBL/GenBank/DDBJ databases">
        <title>Sequencing the genomes of 1000 actinobacteria strains.</title>
        <authorList>
            <person name="Klenk H.-P."/>
        </authorList>
    </citation>
    <scope>NUCLEOTIDE SEQUENCE [LARGE SCALE GENOMIC DNA]</scope>
    <source>
        <strain evidence="1 2">DSM 46699</strain>
    </source>
</reference>
<dbReference type="OrthoDB" id="9937219at2"/>
<evidence type="ECO:0000313" key="2">
    <source>
        <dbReference type="Proteomes" id="UP000316184"/>
    </source>
</evidence>
<evidence type="ECO:0000313" key="1">
    <source>
        <dbReference type="EMBL" id="TWF94398.1"/>
    </source>
</evidence>
<protein>
    <submittedName>
        <fullName evidence="1">Uncharacterized protein</fullName>
    </submittedName>
</protein>
<comment type="caution">
    <text evidence="1">The sequence shown here is derived from an EMBL/GenBank/DDBJ whole genome shotgun (WGS) entry which is preliminary data.</text>
</comment>
<gene>
    <name evidence="1" type="ORF">FHU35_13102</name>
</gene>
<accession>A0A561U4V2</accession>
<organism evidence="1 2">
    <name type="scientific">Saccharopolyspora dendranthemae</name>
    <dbReference type="NCBI Taxonomy" id="1181886"/>
    <lineage>
        <taxon>Bacteria</taxon>
        <taxon>Bacillati</taxon>
        <taxon>Actinomycetota</taxon>
        <taxon>Actinomycetes</taxon>
        <taxon>Pseudonocardiales</taxon>
        <taxon>Pseudonocardiaceae</taxon>
        <taxon>Saccharopolyspora</taxon>
    </lineage>
</organism>